<dbReference type="GO" id="GO:0004190">
    <property type="term" value="F:aspartic-type endopeptidase activity"/>
    <property type="evidence" value="ECO:0007669"/>
    <property type="project" value="UniProtKB-KW"/>
</dbReference>
<dbReference type="OrthoDB" id="660550at2759"/>
<organism evidence="3 4">
    <name type="scientific">Laccaria amethystina LaAM-08-1</name>
    <dbReference type="NCBI Taxonomy" id="1095629"/>
    <lineage>
        <taxon>Eukaryota</taxon>
        <taxon>Fungi</taxon>
        <taxon>Dikarya</taxon>
        <taxon>Basidiomycota</taxon>
        <taxon>Agaricomycotina</taxon>
        <taxon>Agaricomycetes</taxon>
        <taxon>Agaricomycetidae</taxon>
        <taxon>Agaricales</taxon>
        <taxon>Agaricineae</taxon>
        <taxon>Hydnangiaceae</taxon>
        <taxon>Laccaria</taxon>
    </lineage>
</organism>
<proteinExistence type="predicted"/>
<dbReference type="Gene3D" id="2.40.70.10">
    <property type="entry name" value="Acid Proteases"/>
    <property type="match status" value="1"/>
</dbReference>
<reference evidence="4" key="2">
    <citation type="submission" date="2015-01" db="EMBL/GenBank/DDBJ databases">
        <title>Evolutionary Origins and Diversification of the Mycorrhizal Mutualists.</title>
        <authorList>
            <consortium name="DOE Joint Genome Institute"/>
            <consortium name="Mycorrhizal Genomics Consortium"/>
            <person name="Kohler A."/>
            <person name="Kuo A."/>
            <person name="Nagy L.G."/>
            <person name="Floudas D."/>
            <person name="Copeland A."/>
            <person name="Barry K.W."/>
            <person name="Cichocki N."/>
            <person name="Veneault-Fourrey C."/>
            <person name="LaButti K."/>
            <person name="Lindquist E.A."/>
            <person name="Lipzen A."/>
            <person name="Lundell T."/>
            <person name="Morin E."/>
            <person name="Murat C."/>
            <person name="Riley R."/>
            <person name="Ohm R."/>
            <person name="Sun H."/>
            <person name="Tunlid A."/>
            <person name="Henrissat B."/>
            <person name="Grigoriev I.V."/>
            <person name="Hibbett D.S."/>
            <person name="Martin F."/>
        </authorList>
    </citation>
    <scope>NUCLEOTIDE SEQUENCE [LARGE SCALE GENOMIC DNA]</scope>
    <source>
        <strain evidence="4">LaAM-08-1</strain>
    </source>
</reference>
<keyword evidence="4" id="KW-1185">Reference proteome</keyword>
<dbReference type="PROSITE" id="PS51767">
    <property type="entry name" value="PEPTIDASE_A1"/>
    <property type="match status" value="1"/>
</dbReference>
<reference evidence="3 4" key="1">
    <citation type="submission" date="2014-04" db="EMBL/GenBank/DDBJ databases">
        <authorList>
            <consortium name="DOE Joint Genome Institute"/>
            <person name="Kuo A."/>
            <person name="Kohler A."/>
            <person name="Nagy L.G."/>
            <person name="Floudas D."/>
            <person name="Copeland A."/>
            <person name="Barry K.W."/>
            <person name="Cichocki N."/>
            <person name="Veneault-Fourrey C."/>
            <person name="LaButti K."/>
            <person name="Lindquist E.A."/>
            <person name="Lipzen A."/>
            <person name="Lundell T."/>
            <person name="Morin E."/>
            <person name="Murat C."/>
            <person name="Sun H."/>
            <person name="Tunlid A."/>
            <person name="Henrissat B."/>
            <person name="Grigoriev I.V."/>
            <person name="Hibbett D.S."/>
            <person name="Martin F."/>
            <person name="Nordberg H.P."/>
            <person name="Cantor M.N."/>
            <person name="Hua S.X."/>
        </authorList>
    </citation>
    <scope>NUCLEOTIDE SEQUENCE [LARGE SCALE GENOMIC DNA]</scope>
    <source>
        <strain evidence="3 4">LaAM-08-1</strain>
    </source>
</reference>
<keyword evidence="1" id="KW-0064">Aspartyl protease</keyword>
<feature type="domain" description="Peptidase A1" evidence="2">
    <location>
        <begin position="1"/>
        <end position="205"/>
    </location>
</feature>
<keyword evidence="1" id="KW-0645">Protease</keyword>
<dbReference type="SUPFAM" id="SSF50630">
    <property type="entry name" value="Acid proteases"/>
    <property type="match status" value="1"/>
</dbReference>
<gene>
    <name evidence="3" type="ORF">K443DRAFT_8271</name>
</gene>
<dbReference type="HOGENOM" id="CLU_1337681_0_0_1"/>
<evidence type="ECO:0000313" key="3">
    <source>
        <dbReference type="EMBL" id="KIJ99627.1"/>
    </source>
</evidence>
<dbReference type="STRING" id="1095629.A0A0C9XUM3"/>
<dbReference type="PROSITE" id="PS00141">
    <property type="entry name" value="ASP_PROTEASE"/>
    <property type="match status" value="1"/>
</dbReference>
<dbReference type="Proteomes" id="UP000054477">
    <property type="component" value="Unassembled WGS sequence"/>
</dbReference>
<dbReference type="EMBL" id="KN838643">
    <property type="protein sequence ID" value="KIJ99627.1"/>
    <property type="molecule type" value="Genomic_DNA"/>
</dbReference>
<evidence type="ECO:0000313" key="4">
    <source>
        <dbReference type="Proteomes" id="UP000054477"/>
    </source>
</evidence>
<dbReference type="InterPro" id="IPR001969">
    <property type="entry name" value="Aspartic_peptidase_AS"/>
</dbReference>
<protein>
    <recommendedName>
        <fullName evidence="2">Peptidase A1 domain-containing protein</fullName>
    </recommendedName>
</protein>
<dbReference type="GO" id="GO:0006508">
    <property type="term" value="P:proteolysis"/>
    <property type="evidence" value="ECO:0007669"/>
    <property type="project" value="InterPro"/>
</dbReference>
<evidence type="ECO:0000259" key="2">
    <source>
        <dbReference type="PROSITE" id="PS51767"/>
    </source>
</evidence>
<name>A0A0C9XUM3_9AGAR</name>
<sequence length="205" mass="21362">MSLTRVGLTVVPNQSTGVARTLTLGLRFPIGSVDPPIGRLSPTTGSSIPTVTDNLSGDGVITANEIGVSLEPTPQANVMNGELAWGLARSCGTDGSKFTGSINLTPITTTSPANKFWGINQHIHYGGSTTILSSIPGIVDTGTTIVLIANDGHTRYKYATGAVAAVPRASSVSPKLSSRTYRVCSSPRLRRTYSLLAPKSLGTEH</sequence>
<accession>A0A0C9XUM3</accession>
<keyword evidence="1" id="KW-0378">Hydrolase</keyword>
<evidence type="ECO:0000256" key="1">
    <source>
        <dbReference type="ARBA" id="ARBA00022750"/>
    </source>
</evidence>
<dbReference type="AlphaFoldDB" id="A0A0C9XUM3"/>
<dbReference type="InterPro" id="IPR033121">
    <property type="entry name" value="PEPTIDASE_A1"/>
</dbReference>
<dbReference type="InterPro" id="IPR021109">
    <property type="entry name" value="Peptidase_aspartic_dom_sf"/>
</dbReference>
<dbReference type="Pfam" id="PF00026">
    <property type="entry name" value="Asp"/>
    <property type="match status" value="1"/>
</dbReference>